<dbReference type="GO" id="GO:0003676">
    <property type="term" value="F:nucleic acid binding"/>
    <property type="evidence" value="ECO:0007669"/>
    <property type="project" value="InterPro"/>
</dbReference>
<feature type="domain" description="Integrase catalytic" evidence="1">
    <location>
        <begin position="66"/>
        <end position="228"/>
    </location>
</feature>
<proteinExistence type="predicted"/>
<dbReference type="Pfam" id="PF00665">
    <property type="entry name" value="rve"/>
    <property type="match status" value="1"/>
</dbReference>
<comment type="caution">
    <text evidence="2">The sequence shown here is derived from an EMBL/GenBank/DDBJ whole genome shotgun (WGS) entry which is preliminary data.</text>
</comment>
<evidence type="ECO:0000313" key="3">
    <source>
        <dbReference type="Proteomes" id="UP000051936"/>
    </source>
</evidence>
<dbReference type="EMBL" id="LJYG01000044">
    <property type="protein sequence ID" value="KRQ15353.1"/>
    <property type="molecule type" value="Genomic_DNA"/>
</dbReference>
<dbReference type="Pfam" id="PF13333">
    <property type="entry name" value="rve_2"/>
    <property type="match status" value="1"/>
</dbReference>
<dbReference type="InterPro" id="IPR012337">
    <property type="entry name" value="RNaseH-like_sf"/>
</dbReference>
<keyword evidence="3" id="KW-1185">Reference proteome</keyword>
<gene>
    <name evidence="2" type="ORF">AOQ71_10155</name>
</gene>
<dbReference type="InterPro" id="IPR048020">
    <property type="entry name" value="Transpos_IS3"/>
</dbReference>
<dbReference type="PANTHER" id="PTHR46889:SF4">
    <property type="entry name" value="TRANSPOSASE INSO FOR INSERTION SEQUENCE ELEMENT IS911B-RELATED"/>
    <property type="match status" value="1"/>
</dbReference>
<reference evidence="2 3" key="1">
    <citation type="submission" date="2015-09" db="EMBL/GenBank/DDBJ databases">
        <title>Draft Genome Sequence of Bradyrhizobium manausense Strain BR 3351T, a Novel Symbiotic Nitrogen-Fixing Alphaproteobacterium Isolated from Brazilian Amazon Rain Forest.</title>
        <authorList>
            <person name="De Araujo J.L."/>
            <person name="Zilli J.E."/>
        </authorList>
    </citation>
    <scope>NUCLEOTIDE SEQUENCE [LARGE SCALE GENOMIC DNA]</scope>
    <source>
        <strain evidence="2 3">BR3351</strain>
    </source>
</reference>
<dbReference type="NCBIfam" id="NF033516">
    <property type="entry name" value="transpos_IS3"/>
    <property type="match status" value="1"/>
</dbReference>
<dbReference type="InterPro" id="IPR001584">
    <property type="entry name" value="Integrase_cat-core"/>
</dbReference>
<dbReference type="PROSITE" id="PS50994">
    <property type="entry name" value="INTEGRASE"/>
    <property type="match status" value="1"/>
</dbReference>
<dbReference type="GO" id="GO:0015074">
    <property type="term" value="P:DNA integration"/>
    <property type="evidence" value="ECO:0007669"/>
    <property type="project" value="InterPro"/>
</dbReference>
<dbReference type="PANTHER" id="PTHR46889">
    <property type="entry name" value="TRANSPOSASE INSF FOR INSERTION SEQUENCE IS3B-RELATED"/>
    <property type="match status" value="1"/>
</dbReference>
<dbReference type="AlphaFoldDB" id="A0A0R3DZI9"/>
<evidence type="ECO:0000259" key="1">
    <source>
        <dbReference type="PROSITE" id="PS50994"/>
    </source>
</evidence>
<name>A0A0R3DZI9_9BRAD</name>
<organism evidence="2 3">
    <name type="scientific">Bradyrhizobium manausense</name>
    <dbReference type="NCBI Taxonomy" id="989370"/>
    <lineage>
        <taxon>Bacteria</taxon>
        <taxon>Pseudomonadati</taxon>
        <taxon>Pseudomonadota</taxon>
        <taxon>Alphaproteobacteria</taxon>
        <taxon>Hyphomicrobiales</taxon>
        <taxon>Nitrobacteraceae</taxon>
        <taxon>Bradyrhizobium</taxon>
    </lineage>
</organism>
<accession>A0A0R3DZI9</accession>
<dbReference type="STRING" id="989370.AOQ71_10155"/>
<protein>
    <recommendedName>
        <fullName evidence="1">Integrase catalytic domain-containing protein</fullName>
    </recommendedName>
</protein>
<evidence type="ECO:0000313" key="2">
    <source>
        <dbReference type="EMBL" id="KRQ15353.1"/>
    </source>
</evidence>
<sequence length="236" mass="27377">MLKVKIEEVLREHPSYGSPRIALVLGRNHKAIERVMKLFGIKAYRRRGKKWLKKKKIQVIYANLLFAVTPSYRHHAWAADFTELWWKKKKLYVATVIDLYTREIVGMSISKSKGLALTMAALQDALFSHTRPVIFHSDNGSEYRAHSFVRTLETVGSAISRSYPACPWENGYQESFYDKFKVELGDPNRFASYGELIAETYRQIRYYNNDRIHTALKMPPRQFAQLHAAATMQTTV</sequence>
<dbReference type="Gene3D" id="3.30.420.10">
    <property type="entry name" value="Ribonuclease H-like superfamily/Ribonuclease H"/>
    <property type="match status" value="1"/>
</dbReference>
<dbReference type="InterPro" id="IPR050900">
    <property type="entry name" value="Transposase_IS3/IS150/IS904"/>
</dbReference>
<dbReference type="Proteomes" id="UP000051936">
    <property type="component" value="Unassembled WGS sequence"/>
</dbReference>
<dbReference type="InterPro" id="IPR036397">
    <property type="entry name" value="RNaseH_sf"/>
</dbReference>
<dbReference type="SUPFAM" id="SSF53098">
    <property type="entry name" value="Ribonuclease H-like"/>
    <property type="match status" value="1"/>
</dbReference>